<dbReference type="EMBL" id="QRHO01000015">
    <property type="protein sequence ID" value="RHF82387.1"/>
    <property type="molecule type" value="Genomic_DNA"/>
</dbReference>
<evidence type="ECO:0000313" key="4">
    <source>
        <dbReference type="Proteomes" id="UP000095727"/>
    </source>
</evidence>
<dbReference type="EMBL" id="CYXR01000019">
    <property type="protein sequence ID" value="CUN05082.1"/>
    <property type="molecule type" value="Genomic_DNA"/>
</dbReference>
<dbReference type="Proteomes" id="UP000284579">
    <property type="component" value="Unassembled WGS sequence"/>
</dbReference>
<dbReference type="EMBL" id="QSOV01000034">
    <property type="protein sequence ID" value="RGJ19607.1"/>
    <property type="molecule type" value="Genomic_DNA"/>
</dbReference>
<sequence length="72" mass="8621">MDFIDDPPESTDQERFQRHNRFLRSLKSDTLLIIDNFNVTATQDSFLSVVLKYRCQILFTTRSKLDEYCKKK</sequence>
<proteinExistence type="predicted"/>
<name>A0A173TQ74_9FIRM</name>
<evidence type="ECO:0000313" key="6">
    <source>
        <dbReference type="Proteomes" id="UP000284579"/>
    </source>
</evidence>
<gene>
    <name evidence="3" type="ORF">DW656_11430</name>
    <name evidence="2" type="ORF">DXD67_16145</name>
    <name evidence="1" type="ORF">ERS852574_02376</name>
</gene>
<dbReference type="AlphaFoldDB" id="A0A173TQ74"/>
<evidence type="ECO:0000313" key="5">
    <source>
        <dbReference type="Proteomes" id="UP000260655"/>
    </source>
</evidence>
<evidence type="ECO:0000313" key="2">
    <source>
        <dbReference type="EMBL" id="RGJ19607.1"/>
    </source>
</evidence>
<evidence type="ECO:0000313" key="3">
    <source>
        <dbReference type="EMBL" id="RHF82387.1"/>
    </source>
</evidence>
<accession>A0A173TQ74</accession>
<protein>
    <submittedName>
        <fullName evidence="1">Uncharacterized protein</fullName>
    </submittedName>
</protein>
<dbReference type="Proteomes" id="UP000260655">
    <property type="component" value="Unassembled WGS sequence"/>
</dbReference>
<organism evidence="1 4">
    <name type="scientific">Coprococcus comes</name>
    <dbReference type="NCBI Taxonomy" id="410072"/>
    <lineage>
        <taxon>Bacteria</taxon>
        <taxon>Bacillati</taxon>
        <taxon>Bacillota</taxon>
        <taxon>Clostridia</taxon>
        <taxon>Lachnospirales</taxon>
        <taxon>Lachnospiraceae</taxon>
        <taxon>Coprococcus</taxon>
    </lineage>
</organism>
<reference evidence="1 4" key="1">
    <citation type="submission" date="2015-09" db="EMBL/GenBank/DDBJ databases">
        <authorList>
            <consortium name="Pathogen Informatics"/>
        </authorList>
    </citation>
    <scope>NUCLEOTIDE SEQUENCE [LARGE SCALE GENOMIC DNA]</scope>
    <source>
        <strain evidence="1 4">2789STDY5834962</strain>
    </source>
</reference>
<reference evidence="5 6" key="2">
    <citation type="submission" date="2018-08" db="EMBL/GenBank/DDBJ databases">
        <title>A genome reference for cultivated species of the human gut microbiota.</title>
        <authorList>
            <person name="Zou Y."/>
            <person name="Xue W."/>
            <person name="Luo G."/>
        </authorList>
    </citation>
    <scope>NUCLEOTIDE SEQUENCE [LARGE SCALE GENOMIC DNA]</scope>
    <source>
        <strain evidence="3 6">AM23-3</strain>
        <strain evidence="2 5">TM07-19</strain>
    </source>
</reference>
<dbReference type="Proteomes" id="UP000095727">
    <property type="component" value="Unassembled WGS sequence"/>
</dbReference>
<evidence type="ECO:0000313" key="1">
    <source>
        <dbReference type="EMBL" id="CUN05082.1"/>
    </source>
</evidence>